<evidence type="ECO:0000313" key="1">
    <source>
        <dbReference type="EMBL" id="KAK1937739.1"/>
    </source>
</evidence>
<dbReference type="EMBL" id="JASMQC010000019">
    <property type="protein sequence ID" value="KAK1937739.1"/>
    <property type="molecule type" value="Genomic_DNA"/>
</dbReference>
<accession>A0AAD9GFY4</accession>
<comment type="caution">
    <text evidence="1">The sequence shown here is derived from an EMBL/GenBank/DDBJ whole genome shotgun (WGS) entry which is preliminary data.</text>
</comment>
<name>A0AAD9GFY4_9STRA</name>
<protein>
    <submittedName>
        <fullName evidence="1">Uncharacterized protein</fullName>
    </submittedName>
</protein>
<sequence length="68" mass="7757">MSPRHRRLAARSKPIPMRRNSIASISEQTALRAMAIADLQVKFTAATQVNVLEMHLNRQQKAYKAINR</sequence>
<gene>
    <name evidence="1" type="ORF">P3T76_009476</name>
</gene>
<dbReference type="AlphaFoldDB" id="A0AAD9GFY4"/>
<dbReference type="Proteomes" id="UP001259832">
    <property type="component" value="Unassembled WGS sequence"/>
</dbReference>
<organism evidence="1 2">
    <name type="scientific">Phytophthora citrophthora</name>
    <dbReference type="NCBI Taxonomy" id="4793"/>
    <lineage>
        <taxon>Eukaryota</taxon>
        <taxon>Sar</taxon>
        <taxon>Stramenopiles</taxon>
        <taxon>Oomycota</taxon>
        <taxon>Peronosporomycetes</taxon>
        <taxon>Peronosporales</taxon>
        <taxon>Peronosporaceae</taxon>
        <taxon>Phytophthora</taxon>
    </lineage>
</organism>
<reference evidence="1" key="1">
    <citation type="submission" date="2023-08" db="EMBL/GenBank/DDBJ databases">
        <title>Reference Genome Resource for the Citrus Pathogen Phytophthora citrophthora.</title>
        <authorList>
            <person name="Moller H."/>
            <person name="Coetzee B."/>
            <person name="Rose L.J."/>
            <person name="Van Niekerk J.M."/>
        </authorList>
    </citation>
    <scope>NUCLEOTIDE SEQUENCE</scope>
    <source>
        <strain evidence="1">STE-U-9442</strain>
    </source>
</reference>
<evidence type="ECO:0000313" key="2">
    <source>
        <dbReference type="Proteomes" id="UP001259832"/>
    </source>
</evidence>
<proteinExistence type="predicted"/>
<keyword evidence="2" id="KW-1185">Reference proteome</keyword>